<keyword evidence="1" id="KW-0812">Transmembrane</keyword>
<keyword evidence="1" id="KW-1133">Transmembrane helix</keyword>
<feature type="transmembrane region" description="Helical" evidence="1">
    <location>
        <begin position="24"/>
        <end position="45"/>
    </location>
</feature>
<dbReference type="EMBL" id="JAMSCK010000004">
    <property type="protein sequence ID" value="MCM8570268.1"/>
    <property type="molecule type" value="Genomic_DNA"/>
</dbReference>
<evidence type="ECO:0000256" key="1">
    <source>
        <dbReference type="SAM" id="Phobius"/>
    </source>
</evidence>
<evidence type="ECO:0000313" key="2">
    <source>
        <dbReference type="EMBL" id="MCM8570268.1"/>
    </source>
</evidence>
<keyword evidence="3" id="KW-1185">Reference proteome</keyword>
<gene>
    <name evidence="2" type="ORF">NE848_12815</name>
</gene>
<dbReference type="Proteomes" id="UP001155077">
    <property type="component" value="Unassembled WGS sequence"/>
</dbReference>
<organism evidence="2 3">
    <name type="scientific">Gramella jeungdoensis</name>
    <dbReference type="NCBI Taxonomy" id="708091"/>
    <lineage>
        <taxon>Bacteria</taxon>
        <taxon>Pseudomonadati</taxon>
        <taxon>Bacteroidota</taxon>
        <taxon>Flavobacteriia</taxon>
        <taxon>Flavobacteriales</taxon>
        <taxon>Flavobacteriaceae</taxon>
        <taxon>Christiangramia</taxon>
    </lineage>
</organism>
<feature type="transmembrane region" description="Helical" evidence="1">
    <location>
        <begin position="92"/>
        <end position="109"/>
    </location>
</feature>
<dbReference type="RefSeq" id="WP_252114198.1">
    <property type="nucleotide sequence ID" value="NZ_JAMSCK010000004.1"/>
</dbReference>
<feature type="transmembrane region" description="Helical" evidence="1">
    <location>
        <begin position="65"/>
        <end position="85"/>
    </location>
</feature>
<sequence>MKWNDTVYLDFSRFLKVLKSIKEYYVLIASVPIVIGAIHQIYSLFSISPEYIRFFSPSQLLKDGLVYLSIFYYPIFIILLVYILMGLDSFKAIGLTLILLLNTFILWFIPDIFNLYVDTGDADFLYTVVCLTLFIIFGSLVGVVFIFKIKNTYITTPLIIIMSVLFLWLLHIAITNGGKEKGLYQDKRFGNKENVDCYIRQQSYYQEDYSIEYFNDEYIFLVFNGDSKEREVRVLKFDILLNDSLCNSD</sequence>
<keyword evidence="1" id="KW-0472">Membrane</keyword>
<feature type="transmembrane region" description="Helical" evidence="1">
    <location>
        <begin position="154"/>
        <end position="174"/>
    </location>
</feature>
<reference evidence="2" key="1">
    <citation type="submission" date="2022-06" db="EMBL/GenBank/DDBJ databases">
        <title>Gramella sediminis sp. nov., isolated from deep-sea sediment of the Indian Ocean.</title>
        <authorList>
            <person name="Yang L."/>
        </authorList>
    </citation>
    <scope>NUCLEOTIDE SEQUENCE</scope>
    <source>
        <strain evidence="2">HMD3159</strain>
    </source>
</reference>
<proteinExistence type="predicted"/>
<evidence type="ECO:0000313" key="3">
    <source>
        <dbReference type="Proteomes" id="UP001155077"/>
    </source>
</evidence>
<name>A0ABT0Z4D0_9FLAO</name>
<accession>A0ABT0Z4D0</accession>
<protein>
    <submittedName>
        <fullName evidence="2">Uncharacterized protein</fullName>
    </submittedName>
</protein>
<feature type="transmembrane region" description="Helical" evidence="1">
    <location>
        <begin position="124"/>
        <end position="147"/>
    </location>
</feature>
<comment type="caution">
    <text evidence="2">The sequence shown here is derived from an EMBL/GenBank/DDBJ whole genome shotgun (WGS) entry which is preliminary data.</text>
</comment>